<keyword evidence="2" id="KW-1185">Reference proteome</keyword>
<name>A0A1I7NIL5_9HYPH</name>
<accession>A0A1I7NIL5</accession>
<gene>
    <name evidence="1" type="ORF">SAMN04488557_2338</name>
</gene>
<proteinExistence type="predicted"/>
<evidence type="ECO:0000313" key="2">
    <source>
        <dbReference type="Proteomes" id="UP000199423"/>
    </source>
</evidence>
<evidence type="ECO:0000313" key="1">
    <source>
        <dbReference type="EMBL" id="SFV34483.1"/>
    </source>
</evidence>
<protein>
    <submittedName>
        <fullName evidence="1">Uncharacterized protein</fullName>
    </submittedName>
</protein>
<dbReference type="Proteomes" id="UP000199423">
    <property type="component" value="Unassembled WGS sequence"/>
</dbReference>
<dbReference type="STRING" id="51670.SAMN04488557_2338"/>
<sequence>MATAPPLRDRRGNNSTISGVLPRGWQIAGVLMPFPRGVIDSEHLDIMQQAMDLACNELAIKETDTANRERVAFLVTGFMRAGEHDPKKLTIYVVDQFKLPL</sequence>
<reference evidence="2" key="1">
    <citation type="submission" date="2016-10" db="EMBL/GenBank/DDBJ databases">
        <authorList>
            <person name="Varghese N."/>
            <person name="Submissions S."/>
        </authorList>
    </citation>
    <scope>NUCLEOTIDE SEQUENCE [LARGE SCALE GENOMIC DNA]</scope>
    <source>
        <strain evidence="2">DSM 1565</strain>
    </source>
</reference>
<dbReference type="EMBL" id="FPCH01000002">
    <property type="protein sequence ID" value="SFV34483.1"/>
    <property type="molecule type" value="Genomic_DNA"/>
</dbReference>
<dbReference type="AlphaFoldDB" id="A0A1I7NIL5"/>
<organism evidence="1 2">
    <name type="scientific">Hyphomicrobium facile</name>
    <dbReference type="NCBI Taxonomy" id="51670"/>
    <lineage>
        <taxon>Bacteria</taxon>
        <taxon>Pseudomonadati</taxon>
        <taxon>Pseudomonadota</taxon>
        <taxon>Alphaproteobacteria</taxon>
        <taxon>Hyphomicrobiales</taxon>
        <taxon>Hyphomicrobiaceae</taxon>
        <taxon>Hyphomicrobium</taxon>
    </lineage>
</organism>